<name>A0A7J6S936_PEROL</name>
<keyword evidence="3" id="KW-0378">Hydrolase</keyword>
<reference evidence="6 7" key="1">
    <citation type="submission" date="2020-04" db="EMBL/GenBank/DDBJ databases">
        <title>Perkinsus olseni comparative genomics.</title>
        <authorList>
            <person name="Bogema D.R."/>
        </authorList>
    </citation>
    <scope>NUCLEOTIDE SEQUENCE [LARGE SCALE GENOMIC DNA]</scope>
    <source>
        <strain evidence="6 7">ATCC PRA-207</strain>
    </source>
</reference>
<feature type="non-terminal residue" evidence="6">
    <location>
        <position position="1"/>
    </location>
</feature>
<dbReference type="GO" id="GO:0005525">
    <property type="term" value="F:GTP binding"/>
    <property type="evidence" value="ECO:0007669"/>
    <property type="project" value="UniProtKB-KW"/>
</dbReference>
<feature type="region of interest" description="Disordered" evidence="5">
    <location>
        <begin position="257"/>
        <end position="303"/>
    </location>
</feature>
<evidence type="ECO:0000256" key="5">
    <source>
        <dbReference type="SAM" id="MobiDB-lite"/>
    </source>
</evidence>
<proteinExistence type="predicted"/>
<feature type="region of interest" description="Disordered" evidence="5">
    <location>
        <begin position="197"/>
        <end position="225"/>
    </location>
</feature>
<evidence type="ECO:0000256" key="4">
    <source>
        <dbReference type="ARBA" id="ARBA00023134"/>
    </source>
</evidence>
<feature type="region of interest" description="Disordered" evidence="5">
    <location>
        <begin position="143"/>
        <end position="179"/>
    </location>
</feature>
<dbReference type="EMBL" id="JABANO010019982">
    <property type="protein sequence ID" value="KAF4729251.1"/>
    <property type="molecule type" value="Genomic_DNA"/>
</dbReference>
<comment type="caution">
    <text evidence="6">The sequence shown here is derived from an EMBL/GenBank/DDBJ whole genome shotgun (WGS) entry which is preliminary data.</text>
</comment>
<keyword evidence="7" id="KW-1185">Reference proteome</keyword>
<keyword evidence="2" id="KW-0547">Nucleotide-binding</keyword>
<dbReference type="Proteomes" id="UP000553632">
    <property type="component" value="Unassembled WGS sequence"/>
</dbReference>
<dbReference type="PANTHER" id="PTHR45709">
    <property type="entry name" value="LARGE SUBUNIT GTPASE 1 HOMOLOG-RELATED"/>
    <property type="match status" value="1"/>
</dbReference>
<dbReference type="PANTHER" id="PTHR45709:SF2">
    <property type="entry name" value="LARGE SUBUNIT GTPASE 1 HOMOLOG"/>
    <property type="match status" value="1"/>
</dbReference>
<evidence type="ECO:0000313" key="7">
    <source>
        <dbReference type="Proteomes" id="UP000553632"/>
    </source>
</evidence>
<feature type="compositionally biased region" description="Polar residues" evidence="5">
    <location>
        <begin position="153"/>
        <end position="165"/>
    </location>
</feature>
<dbReference type="InterPro" id="IPR043358">
    <property type="entry name" value="GNL1-like"/>
</dbReference>
<evidence type="ECO:0000313" key="6">
    <source>
        <dbReference type="EMBL" id="KAF4729251.1"/>
    </source>
</evidence>
<evidence type="ECO:0000256" key="3">
    <source>
        <dbReference type="ARBA" id="ARBA00022801"/>
    </source>
</evidence>
<sequence>MSRQPGKTKHLQTLELITEDKAGGNPIQLCDCPGLVFPTAVRSKADLVVSGTVPIDYLRDYRPSIDLIIEKVGLDKLLEHYKCGDYCTLNFRRLGRTRALLSAYAVRYKKFLKLGVPDEYAAARVVLRDYCIGRITHYEYPPGFAPSEDPTSEDASCPTNQATIDDSSEPPLDAPDDDGLAEDEMALELKELHEFLQSRGNADEAEDAAEERTERSTTNRKPTKRAVRMAMKKAGKNKQAQGSLYDDAARVSASLASKISPSSAVLNPGSRGRTSRRLQDPYGVTADYPKGCRGGPGPAVRGDRIEESAGIQFESEGLEVRANAMDKEPWVTAKSYDTEFAAGDHKFRWSLQQRSERTVFYESSQG</sequence>
<keyword evidence="4" id="KW-0342">GTP-binding</keyword>
<dbReference type="GO" id="GO:0005829">
    <property type="term" value="C:cytosol"/>
    <property type="evidence" value="ECO:0007669"/>
    <property type="project" value="TreeGrafter"/>
</dbReference>
<gene>
    <name evidence="6" type="primary">LSG1_3</name>
    <name evidence="6" type="ORF">FOZ63_026070</name>
</gene>
<protein>
    <submittedName>
        <fullName evidence="6">Large subunit GTPase 1</fullName>
    </submittedName>
</protein>
<evidence type="ECO:0000256" key="2">
    <source>
        <dbReference type="ARBA" id="ARBA00022741"/>
    </source>
</evidence>
<organism evidence="6 7">
    <name type="scientific">Perkinsus olseni</name>
    <name type="common">Perkinsus atlanticus</name>
    <dbReference type="NCBI Taxonomy" id="32597"/>
    <lineage>
        <taxon>Eukaryota</taxon>
        <taxon>Sar</taxon>
        <taxon>Alveolata</taxon>
        <taxon>Perkinsozoa</taxon>
        <taxon>Perkinsea</taxon>
        <taxon>Perkinsida</taxon>
        <taxon>Perkinsidae</taxon>
        <taxon>Perkinsus</taxon>
    </lineage>
</organism>
<keyword evidence="1" id="KW-0963">Cytoplasm</keyword>
<evidence type="ECO:0000256" key="1">
    <source>
        <dbReference type="ARBA" id="ARBA00022490"/>
    </source>
</evidence>
<accession>A0A7J6S936</accession>
<dbReference type="GO" id="GO:0000054">
    <property type="term" value="P:ribosomal subunit export from nucleus"/>
    <property type="evidence" value="ECO:0007669"/>
    <property type="project" value="TreeGrafter"/>
</dbReference>
<dbReference type="GO" id="GO:0003924">
    <property type="term" value="F:GTPase activity"/>
    <property type="evidence" value="ECO:0007669"/>
    <property type="project" value="InterPro"/>
</dbReference>
<dbReference type="AlphaFoldDB" id="A0A7J6S936"/>